<keyword evidence="2" id="KW-0812">Transmembrane</keyword>
<name>A0A4R0RS13_9APHY</name>
<feature type="compositionally biased region" description="Polar residues" evidence="1">
    <location>
        <begin position="333"/>
        <end position="347"/>
    </location>
</feature>
<accession>A0A4R0RS13</accession>
<dbReference type="EMBL" id="RWJN01000050">
    <property type="protein sequence ID" value="TCD69085.1"/>
    <property type="molecule type" value="Genomic_DNA"/>
</dbReference>
<feature type="compositionally biased region" description="Polar residues" evidence="1">
    <location>
        <begin position="311"/>
        <end position="326"/>
    </location>
</feature>
<evidence type="ECO:0000256" key="3">
    <source>
        <dbReference type="SAM" id="SignalP"/>
    </source>
</evidence>
<keyword evidence="3" id="KW-0732">Signal</keyword>
<feature type="region of interest" description="Disordered" evidence="1">
    <location>
        <begin position="410"/>
        <end position="432"/>
    </location>
</feature>
<keyword evidence="2" id="KW-1133">Transmembrane helix</keyword>
<keyword evidence="2" id="KW-0472">Membrane</keyword>
<evidence type="ECO:0000256" key="1">
    <source>
        <dbReference type="SAM" id="MobiDB-lite"/>
    </source>
</evidence>
<feature type="transmembrane region" description="Helical" evidence="2">
    <location>
        <begin position="204"/>
        <end position="228"/>
    </location>
</feature>
<comment type="caution">
    <text evidence="4">The sequence shown here is derived from an EMBL/GenBank/DDBJ whole genome shotgun (WGS) entry which is preliminary data.</text>
</comment>
<feature type="chain" id="PRO_5020351766" evidence="3">
    <location>
        <begin position="21"/>
        <end position="432"/>
    </location>
</feature>
<feature type="region of interest" description="Disordered" evidence="1">
    <location>
        <begin position="236"/>
        <end position="289"/>
    </location>
</feature>
<feature type="region of interest" description="Disordered" evidence="1">
    <location>
        <begin position="311"/>
        <end position="347"/>
    </location>
</feature>
<feature type="signal peptide" evidence="3">
    <location>
        <begin position="1"/>
        <end position="20"/>
    </location>
</feature>
<feature type="compositionally biased region" description="Polar residues" evidence="1">
    <location>
        <begin position="280"/>
        <end position="289"/>
    </location>
</feature>
<dbReference type="STRING" id="92696.A0A4R0RS13"/>
<dbReference type="AlphaFoldDB" id="A0A4R0RS13"/>
<evidence type="ECO:0000313" key="5">
    <source>
        <dbReference type="Proteomes" id="UP000292702"/>
    </source>
</evidence>
<protein>
    <submittedName>
        <fullName evidence="4">Uncharacterized protein</fullName>
    </submittedName>
</protein>
<keyword evidence="5" id="KW-1185">Reference proteome</keyword>
<feature type="compositionally biased region" description="Polar residues" evidence="1">
    <location>
        <begin position="262"/>
        <end position="272"/>
    </location>
</feature>
<gene>
    <name evidence="4" type="ORF">EIP91_008983</name>
</gene>
<dbReference type="Proteomes" id="UP000292702">
    <property type="component" value="Unassembled WGS sequence"/>
</dbReference>
<evidence type="ECO:0000313" key="4">
    <source>
        <dbReference type="EMBL" id="TCD69085.1"/>
    </source>
</evidence>
<sequence>MASKTLQVLAICVVWAGVVGGEFVNVTIDDQYGDATTGQQVTYAPPQLWTQGNGCGGCAARPNATLAHNNTWHDGLFAPSQESDPLSFSFSFNGTAVYIYNIIPRDTLAVANVTLDGQFVTTFNRTEDVSVLDQYVYNVPVFSTDNIAYGLHTITVTTTGQRDSLMLFDYALYTTNTSASDVLPPATPSSPSASANVSHHKTNVGAIVGGVVGGVALVIICLGAWVFLHRSKPKHMSQNTSPVPFSVAPDPPVSPRSVLSMEKSSPAASTFPSDHLTESDPASSTVDGGSSIALQQQLQFFRNELQALRSRTTLSPTTQKSPTASPQWEKGGNITSSPVTASTGNSSRAISSLAGEIALLRSEVAQLRAKEQTSSANEAISPVLSPAVDVGMQRELALLRSELEELRMTQQMDALPAYTPPPPRLQTQPEQR</sequence>
<proteinExistence type="predicted"/>
<reference evidence="4 5" key="1">
    <citation type="submission" date="2018-11" db="EMBL/GenBank/DDBJ databases">
        <title>Genome assembly of Steccherinum ochraceum LE-BIN_3174, the white-rot fungus of the Steccherinaceae family (The Residual Polyporoid clade, Polyporales, Basidiomycota).</title>
        <authorList>
            <person name="Fedorova T.V."/>
            <person name="Glazunova O.A."/>
            <person name="Landesman E.O."/>
            <person name="Moiseenko K.V."/>
            <person name="Psurtseva N.V."/>
            <person name="Savinova O.S."/>
            <person name="Shakhova N.V."/>
            <person name="Tyazhelova T.V."/>
            <person name="Vasina D.V."/>
        </authorList>
    </citation>
    <scope>NUCLEOTIDE SEQUENCE [LARGE SCALE GENOMIC DNA]</scope>
    <source>
        <strain evidence="4 5">LE-BIN_3174</strain>
    </source>
</reference>
<dbReference type="Gene3D" id="2.60.120.260">
    <property type="entry name" value="Galactose-binding domain-like"/>
    <property type="match status" value="1"/>
</dbReference>
<evidence type="ECO:0000256" key="2">
    <source>
        <dbReference type="SAM" id="Phobius"/>
    </source>
</evidence>
<dbReference type="OrthoDB" id="3245657at2759"/>
<organism evidence="4 5">
    <name type="scientific">Steccherinum ochraceum</name>
    <dbReference type="NCBI Taxonomy" id="92696"/>
    <lineage>
        <taxon>Eukaryota</taxon>
        <taxon>Fungi</taxon>
        <taxon>Dikarya</taxon>
        <taxon>Basidiomycota</taxon>
        <taxon>Agaricomycotina</taxon>
        <taxon>Agaricomycetes</taxon>
        <taxon>Polyporales</taxon>
        <taxon>Steccherinaceae</taxon>
        <taxon>Steccherinum</taxon>
    </lineage>
</organism>